<dbReference type="InterPro" id="IPR050055">
    <property type="entry name" value="EF-Tu_GTPase"/>
</dbReference>
<proteinExistence type="predicted"/>
<organism evidence="4">
    <name type="scientific">marine sediment metagenome</name>
    <dbReference type="NCBI Taxonomy" id="412755"/>
    <lineage>
        <taxon>unclassified sequences</taxon>
        <taxon>metagenomes</taxon>
        <taxon>ecological metagenomes</taxon>
    </lineage>
</organism>
<dbReference type="GO" id="GO:0003746">
    <property type="term" value="F:translation elongation factor activity"/>
    <property type="evidence" value="ECO:0007669"/>
    <property type="project" value="TreeGrafter"/>
</dbReference>
<protein>
    <recommendedName>
        <fullName evidence="3">Tr-type G domain-containing protein</fullName>
    </recommendedName>
</protein>
<dbReference type="InterPro" id="IPR004161">
    <property type="entry name" value="EFTu-like_2"/>
</dbReference>
<dbReference type="InterPro" id="IPR027417">
    <property type="entry name" value="P-loop_NTPase"/>
</dbReference>
<dbReference type="PANTHER" id="PTHR43721">
    <property type="entry name" value="ELONGATION FACTOR TU-RELATED"/>
    <property type="match status" value="1"/>
</dbReference>
<dbReference type="GO" id="GO:0001514">
    <property type="term" value="P:selenocysteine incorporation"/>
    <property type="evidence" value="ECO:0007669"/>
    <property type="project" value="TreeGrafter"/>
</dbReference>
<gene>
    <name evidence="4" type="ORF">LCGC14_0815060</name>
</gene>
<evidence type="ECO:0000256" key="1">
    <source>
        <dbReference type="ARBA" id="ARBA00022741"/>
    </source>
</evidence>
<dbReference type="Pfam" id="PF03144">
    <property type="entry name" value="GTP_EFTU_D2"/>
    <property type="match status" value="1"/>
</dbReference>
<dbReference type="PRINTS" id="PR00315">
    <property type="entry name" value="ELONGATNFCT"/>
</dbReference>
<keyword evidence="1" id="KW-0547">Nucleotide-binding</keyword>
<dbReference type="InterPro" id="IPR009000">
    <property type="entry name" value="Transl_B-barrel_sf"/>
</dbReference>
<dbReference type="Gene3D" id="2.40.30.10">
    <property type="entry name" value="Translation factors"/>
    <property type="match status" value="2"/>
</dbReference>
<feature type="domain" description="Tr-type G" evidence="3">
    <location>
        <begin position="6"/>
        <end position="180"/>
    </location>
</feature>
<comment type="caution">
    <text evidence="4">The sequence shown here is derived from an EMBL/GenBank/DDBJ whole genome shotgun (WGS) entry which is preliminary data.</text>
</comment>
<evidence type="ECO:0000313" key="4">
    <source>
        <dbReference type="EMBL" id="KKN32313.1"/>
    </source>
</evidence>
<dbReference type="SUPFAM" id="SSF52540">
    <property type="entry name" value="P-loop containing nucleoside triphosphate hydrolases"/>
    <property type="match status" value="1"/>
</dbReference>
<reference evidence="4" key="1">
    <citation type="journal article" date="2015" name="Nature">
        <title>Complex archaea that bridge the gap between prokaryotes and eukaryotes.</title>
        <authorList>
            <person name="Spang A."/>
            <person name="Saw J.H."/>
            <person name="Jorgensen S.L."/>
            <person name="Zaremba-Niedzwiedzka K."/>
            <person name="Martijn J."/>
            <person name="Lind A.E."/>
            <person name="van Eijk R."/>
            <person name="Schleper C."/>
            <person name="Guy L."/>
            <person name="Ettema T.J."/>
        </authorList>
    </citation>
    <scope>NUCLEOTIDE SEQUENCE</scope>
</reference>
<evidence type="ECO:0000256" key="2">
    <source>
        <dbReference type="ARBA" id="ARBA00023134"/>
    </source>
</evidence>
<dbReference type="SUPFAM" id="SSF50447">
    <property type="entry name" value="Translation proteins"/>
    <property type="match status" value="1"/>
</dbReference>
<dbReference type="EMBL" id="LAZR01002260">
    <property type="protein sequence ID" value="KKN32313.1"/>
    <property type="molecule type" value="Genomic_DNA"/>
</dbReference>
<evidence type="ECO:0000259" key="3">
    <source>
        <dbReference type="PROSITE" id="PS51722"/>
    </source>
</evidence>
<dbReference type="PROSITE" id="PS51722">
    <property type="entry name" value="G_TR_2"/>
    <property type="match status" value="1"/>
</dbReference>
<dbReference type="CDD" id="cd03696">
    <property type="entry name" value="SelB_II"/>
    <property type="match status" value="1"/>
</dbReference>
<dbReference type="GO" id="GO:0003924">
    <property type="term" value="F:GTPase activity"/>
    <property type="evidence" value="ECO:0007669"/>
    <property type="project" value="InterPro"/>
</dbReference>
<dbReference type="Pfam" id="PF00009">
    <property type="entry name" value="GTP_EFTU"/>
    <property type="match status" value="1"/>
</dbReference>
<dbReference type="PANTHER" id="PTHR43721:SF11">
    <property type="entry name" value="SELENOCYSTEINE-SPECIFIC ELONGATION FACTOR"/>
    <property type="match status" value="1"/>
</dbReference>
<dbReference type="InterPro" id="IPR009001">
    <property type="entry name" value="Transl_elong_EF1A/Init_IF2_C"/>
</dbReference>
<dbReference type="Pfam" id="PF21440">
    <property type="entry name" value="aSelB_III"/>
    <property type="match status" value="1"/>
</dbReference>
<dbReference type="InterPro" id="IPR048956">
    <property type="entry name" value="SelB_III_arc"/>
</dbReference>
<sequence>MDITTKIPVHIGLFGHIDSGKTSVAAGLSEIISTAGLDAHPQSKERGITIDLGFTSFILNEYIITLVDAPGHADLIKISASSVEIIDCAFIVIDINKGPQVQTGEHLIMIESLHIEKIIVILNKIDIFNGNVEDEIVKIKEFFKSTNFGSDIPVFAVSAKNKDGFKDLKQGIFTIINSLKLNRNIEGNIIMPIDHYFPIKGMGVVLTGTLLSGQITLNQSLEILPIKLLGRVKSIQIFHENVDSAKAGDRIGINMKGLDINKIYRGCYATDNPEVFDYCDIIKVQVNNNSLFKPQTRFGTQIHITIGMLTIVGFIYPYIEEGGKKIKKSISNKDRGFKAIILLIEKVLLRRGKNIILLSRLDLSPTTLRILGSAEILKIYKKPPLLYKYKTKKGYVKEAEHAQGVICTGLAQSFTGAKKIVGRDLESPYTKVLGTFGTKGAVIVGIKNNEMIVRKGDPVFLKELRSFHLKNI</sequence>
<keyword evidence="2" id="KW-0342">GTP-binding</keyword>
<dbReference type="AlphaFoldDB" id="A0A0F9ST36"/>
<dbReference type="SUPFAM" id="SSF50465">
    <property type="entry name" value="EF-Tu/eEF-1alpha/eIF2-gamma C-terminal domain"/>
    <property type="match status" value="1"/>
</dbReference>
<name>A0A0F9ST36_9ZZZZ</name>
<dbReference type="InterPro" id="IPR000795">
    <property type="entry name" value="T_Tr_GTP-bd_dom"/>
</dbReference>
<accession>A0A0F9ST36</accession>
<dbReference type="Gene3D" id="3.40.50.300">
    <property type="entry name" value="P-loop containing nucleotide triphosphate hydrolases"/>
    <property type="match status" value="1"/>
</dbReference>
<dbReference type="GO" id="GO:0005525">
    <property type="term" value="F:GTP binding"/>
    <property type="evidence" value="ECO:0007669"/>
    <property type="project" value="UniProtKB-KW"/>
</dbReference>